<evidence type="ECO:0000313" key="1">
    <source>
        <dbReference type="EMBL" id="MPM16873.1"/>
    </source>
</evidence>
<protein>
    <submittedName>
        <fullName evidence="1">Uncharacterized protein</fullName>
    </submittedName>
</protein>
<sequence length="62" mass="6649">MVSLADVERFVDVIHVQNAFVGRCTNGLQQRDQSEDTEHQIPAGAVQPLVGTAANIEDADGD</sequence>
<accession>A0A644XRI9</accession>
<comment type="caution">
    <text evidence="1">The sequence shown here is derived from an EMBL/GenBank/DDBJ whole genome shotgun (WGS) entry which is preliminary data.</text>
</comment>
<proteinExistence type="predicted"/>
<organism evidence="1">
    <name type="scientific">bioreactor metagenome</name>
    <dbReference type="NCBI Taxonomy" id="1076179"/>
    <lineage>
        <taxon>unclassified sequences</taxon>
        <taxon>metagenomes</taxon>
        <taxon>ecological metagenomes</taxon>
    </lineage>
</organism>
<reference evidence="1" key="1">
    <citation type="submission" date="2019-08" db="EMBL/GenBank/DDBJ databases">
        <authorList>
            <person name="Kucharzyk K."/>
            <person name="Murdoch R.W."/>
            <person name="Higgins S."/>
            <person name="Loffler F."/>
        </authorList>
    </citation>
    <scope>NUCLEOTIDE SEQUENCE</scope>
</reference>
<dbReference type="EMBL" id="VSSQ01002693">
    <property type="protein sequence ID" value="MPM16873.1"/>
    <property type="molecule type" value="Genomic_DNA"/>
</dbReference>
<gene>
    <name evidence="1" type="ORF">SDC9_63255</name>
</gene>
<name>A0A644XRI9_9ZZZZ</name>
<dbReference type="AlphaFoldDB" id="A0A644XRI9"/>